<evidence type="ECO:0000313" key="3">
    <source>
        <dbReference type="EMBL" id="SMC10996.1"/>
    </source>
</evidence>
<accession>A0A1X7BMZ4</accession>
<feature type="transmembrane region" description="Helical" evidence="1">
    <location>
        <begin position="96"/>
        <end position="115"/>
    </location>
</feature>
<proteinExistence type="predicted"/>
<feature type="transmembrane region" description="Helical" evidence="1">
    <location>
        <begin position="122"/>
        <end position="139"/>
    </location>
</feature>
<dbReference type="AlphaFoldDB" id="A0A1X7BMZ4"/>
<evidence type="ECO:0000313" key="4">
    <source>
        <dbReference type="Proteomes" id="UP000193224"/>
    </source>
</evidence>
<dbReference type="RefSeq" id="WP_085798956.1">
    <property type="nucleotide sequence ID" value="NZ_FWXB01000002.1"/>
</dbReference>
<dbReference type="OrthoDB" id="9810239at2"/>
<dbReference type="GO" id="GO:0016020">
    <property type="term" value="C:membrane"/>
    <property type="evidence" value="ECO:0007669"/>
    <property type="project" value="InterPro"/>
</dbReference>
<keyword evidence="4" id="KW-1185">Reference proteome</keyword>
<dbReference type="SUPFAM" id="SSF103481">
    <property type="entry name" value="Multidrug resistance efflux transporter EmrE"/>
    <property type="match status" value="2"/>
</dbReference>
<dbReference type="PANTHER" id="PTHR22911:SF137">
    <property type="entry name" value="SOLUTE CARRIER FAMILY 35 MEMBER G2-RELATED"/>
    <property type="match status" value="1"/>
</dbReference>
<protein>
    <submittedName>
        <fullName evidence="3">EamA-like transporter family protein</fullName>
    </submittedName>
</protein>
<feature type="transmembrane region" description="Helical" evidence="1">
    <location>
        <begin position="184"/>
        <end position="203"/>
    </location>
</feature>
<feature type="transmembrane region" description="Helical" evidence="1">
    <location>
        <begin position="241"/>
        <end position="260"/>
    </location>
</feature>
<dbReference type="Proteomes" id="UP000193224">
    <property type="component" value="Unassembled WGS sequence"/>
</dbReference>
<gene>
    <name evidence="3" type="ORF">ROA7745_00805</name>
</gene>
<dbReference type="Pfam" id="PF00892">
    <property type="entry name" value="EamA"/>
    <property type="match status" value="1"/>
</dbReference>
<feature type="domain" description="EamA" evidence="2">
    <location>
        <begin position="7"/>
        <end position="138"/>
    </location>
</feature>
<dbReference type="PANTHER" id="PTHR22911">
    <property type="entry name" value="ACYL-MALONYL CONDENSING ENZYME-RELATED"/>
    <property type="match status" value="1"/>
</dbReference>
<name>A0A1X7BMZ4_9RHOB</name>
<feature type="transmembrane region" description="Helical" evidence="1">
    <location>
        <begin position="151"/>
        <end position="172"/>
    </location>
</feature>
<keyword evidence="1" id="KW-0812">Transmembrane</keyword>
<organism evidence="3 4">
    <name type="scientific">Roseovarius aestuarii</name>
    <dbReference type="NCBI Taxonomy" id="475083"/>
    <lineage>
        <taxon>Bacteria</taxon>
        <taxon>Pseudomonadati</taxon>
        <taxon>Pseudomonadota</taxon>
        <taxon>Alphaproteobacteria</taxon>
        <taxon>Rhodobacterales</taxon>
        <taxon>Roseobacteraceae</taxon>
        <taxon>Roseovarius</taxon>
    </lineage>
</organism>
<feature type="transmembrane region" description="Helical" evidence="1">
    <location>
        <begin position="66"/>
        <end position="90"/>
    </location>
</feature>
<dbReference type="InterPro" id="IPR037185">
    <property type="entry name" value="EmrE-like"/>
</dbReference>
<feature type="transmembrane region" description="Helical" evidence="1">
    <location>
        <begin position="7"/>
        <end position="25"/>
    </location>
</feature>
<keyword evidence="1" id="KW-0472">Membrane</keyword>
<feature type="transmembrane region" description="Helical" evidence="1">
    <location>
        <begin position="37"/>
        <end position="54"/>
    </location>
</feature>
<feature type="transmembrane region" description="Helical" evidence="1">
    <location>
        <begin position="209"/>
        <end position="229"/>
    </location>
</feature>
<dbReference type="EMBL" id="FWXB01000002">
    <property type="protein sequence ID" value="SMC10996.1"/>
    <property type="molecule type" value="Genomic_DNA"/>
</dbReference>
<dbReference type="InterPro" id="IPR000620">
    <property type="entry name" value="EamA_dom"/>
</dbReference>
<evidence type="ECO:0000256" key="1">
    <source>
        <dbReference type="SAM" id="Phobius"/>
    </source>
</evidence>
<evidence type="ECO:0000259" key="2">
    <source>
        <dbReference type="Pfam" id="PF00892"/>
    </source>
</evidence>
<reference evidence="3 4" key="1">
    <citation type="submission" date="2017-03" db="EMBL/GenBank/DDBJ databases">
        <authorList>
            <person name="Afonso C.L."/>
            <person name="Miller P.J."/>
            <person name="Scott M.A."/>
            <person name="Spackman E."/>
            <person name="Goraichik I."/>
            <person name="Dimitrov K.M."/>
            <person name="Suarez D.L."/>
            <person name="Swayne D.E."/>
        </authorList>
    </citation>
    <scope>NUCLEOTIDE SEQUENCE [LARGE SCALE GENOMIC DNA]</scope>
    <source>
        <strain evidence="3 4">CECT 7745</strain>
    </source>
</reference>
<sequence>MTSHPRFGIWLAFFGTLVLTFDAMLMRLSEMSGLQMTAWRGLCMGSVLIMLWLVQSRHHRCDLRHIATRAGLLIIVCQFFNSLLFCLAIAIAPVAIVLLGLAAVPVFAAIFAWAIMGERTPAVTWIAIVLVIGGIGVAVSGKADGAVDFDLATLSGAILGLGVAVVLALNFVTLRARPKLPIALLIGCGALCSGGMSTLIIGPDAMREGVIPPMVMTGAVVLPVSFYALSLASRYTLASNVSLLMLLETVLGPFWVWLVIGEAPTARMLVGGAIVIASLAGYLILTGRRGAASI</sequence>
<feature type="transmembrane region" description="Helical" evidence="1">
    <location>
        <begin position="266"/>
        <end position="285"/>
    </location>
</feature>
<keyword evidence="1" id="KW-1133">Transmembrane helix</keyword>